<protein>
    <submittedName>
        <fullName evidence="1">Uncharacterized protein</fullName>
    </submittedName>
</protein>
<accession>A0A2P2N8K0</accession>
<proteinExistence type="predicted"/>
<sequence>MEHFDMAIAVYCPGLPIQKISSRYFAS</sequence>
<name>A0A2P2N8K0_RHIMU</name>
<reference evidence="1" key="1">
    <citation type="submission" date="2018-02" db="EMBL/GenBank/DDBJ databases">
        <title>Rhizophora mucronata_Transcriptome.</title>
        <authorList>
            <person name="Meera S.P."/>
            <person name="Sreeshan A."/>
            <person name="Augustine A."/>
        </authorList>
    </citation>
    <scope>NUCLEOTIDE SEQUENCE</scope>
    <source>
        <tissue evidence="1">Leaf</tissue>
    </source>
</reference>
<dbReference type="EMBL" id="GGEC01058289">
    <property type="protein sequence ID" value="MBX38773.1"/>
    <property type="molecule type" value="Transcribed_RNA"/>
</dbReference>
<organism evidence="1">
    <name type="scientific">Rhizophora mucronata</name>
    <name type="common">Asiatic mangrove</name>
    <dbReference type="NCBI Taxonomy" id="61149"/>
    <lineage>
        <taxon>Eukaryota</taxon>
        <taxon>Viridiplantae</taxon>
        <taxon>Streptophyta</taxon>
        <taxon>Embryophyta</taxon>
        <taxon>Tracheophyta</taxon>
        <taxon>Spermatophyta</taxon>
        <taxon>Magnoliopsida</taxon>
        <taxon>eudicotyledons</taxon>
        <taxon>Gunneridae</taxon>
        <taxon>Pentapetalae</taxon>
        <taxon>rosids</taxon>
        <taxon>fabids</taxon>
        <taxon>Malpighiales</taxon>
        <taxon>Rhizophoraceae</taxon>
        <taxon>Rhizophora</taxon>
    </lineage>
</organism>
<dbReference type="AlphaFoldDB" id="A0A2P2N8K0"/>
<evidence type="ECO:0000313" key="1">
    <source>
        <dbReference type="EMBL" id="MBX38773.1"/>
    </source>
</evidence>